<evidence type="ECO:0000313" key="6">
    <source>
        <dbReference type="EMBL" id="GJN54262.1"/>
    </source>
</evidence>
<accession>A0A6J4E666</accession>
<evidence type="ECO:0000259" key="4">
    <source>
        <dbReference type="PROSITE" id="PS51118"/>
    </source>
</evidence>
<dbReference type="KEGG" id="ptw:TUM18999_33110"/>
<gene>
    <name evidence="5" type="ORF">TUM18999_33110</name>
    <name evidence="6" type="ORF">TUM20286_40140</name>
</gene>
<dbReference type="PROSITE" id="PS51118">
    <property type="entry name" value="HTH_HXLR"/>
    <property type="match status" value="1"/>
</dbReference>
<name>A0A6J4E666_9PSED</name>
<dbReference type="Proteomes" id="UP001054892">
    <property type="component" value="Unassembled WGS sequence"/>
</dbReference>
<evidence type="ECO:0000313" key="5">
    <source>
        <dbReference type="EMBL" id="BCG25120.1"/>
    </source>
</evidence>
<dbReference type="Pfam" id="PF01638">
    <property type="entry name" value="HxlR"/>
    <property type="match status" value="1"/>
</dbReference>
<dbReference type="Gene3D" id="1.10.10.10">
    <property type="entry name" value="Winged helix-like DNA-binding domain superfamily/Winged helix DNA-binding domain"/>
    <property type="match status" value="1"/>
</dbReference>
<proteinExistence type="predicted"/>
<evidence type="ECO:0000256" key="1">
    <source>
        <dbReference type="ARBA" id="ARBA00023015"/>
    </source>
</evidence>
<evidence type="ECO:0000313" key="8">
    <source>
        <dbReference type="Proteomes" id="UP001054892"/>
    </source>
</evidence>
<dbReference type="PANTHER" id="PTHR33204">
    <property type="entry name" value="TRANSCRIPTIONAL REGULATOR, MARR FAMILY"/>
    <property type="match status" value="1"/>
</dbReference>
<dbReference type="GO" id="GO:0003677">
    <property type="term" value="F:DNA binding"/>
    <property type="evidence" value="ECO:0007669"/>
    <property type="project" value="UniProtKB-KW"/>
</dbReference>
<dbReference type="EMBL" id="BQKM01000010">
    <property type="protein sequence ID" value="GJN54262.1"/>
    <property type="molecule type" value="Genomic_DNA"/>
</dbReference>
<evidence type="ECO:0000256" key="2">
    <source>
        <dbReference type="ARBA" id="ARBA00023125"/>
    </source>
</evidence>
<dbReference type="AlphaFoldDB" id="A0A6J4E666"/>
<keyword evidence="3" id="KW-0804">Transcription</keyword>
<protein>
    <recommendedName>
        <fullName evidence="4">HTH hxlR-type domain-containing protein</fullName>
    </recommendedName>
</protein>
<dbReference type="InterPro" id="IPR036390">
    <property type="entry name" value="WH_DNA-bd_sf"/>
</dbReference>
<dbReference type="EMBL" id="AP023189">
    <property type="protein sequence ID" value="BCG25120.1"/>
    <property type="molecule type" value="Genomic_DNA"/>
</dbReference>
<evidence type="ECO:0000313" key="7">
    <source>
        <dbReference type="Proteomes" id="UP000509383"/>
    </source>
</evidence>
<keyword evidence="1" id="KW-0805">Transcription regulation</keyword>
<dbReference type="SUPFAM" id="SSF46785">
    <property type="entry name" value="Winged helix' DNA-binding domain"/>
    <property type="match status" value="1"/>
</dbReference>
<sequence>MSSFEKHGNPGLDAVMKVIGGKWKAQILYSLGDGARRFGELRRQVGGISEKMLVLQLRELELEGLVLRRDYQQVPPRVEYRITPLGASLVDALKVLDDWGRRHGGQIGLPPRVMEDE</sequence>
<reference evidence="5 7" key="1">
    <citation type="submission" date="2020-05" db="EMBL/GenBank/DDBJ databases">
        <title>Characterization of novel class B3 metallo-beta-lactamase from novel Pseudomonas species.</title>
        <authorList>
            <person name="Yamada K."/>
            <person name="Aoki K."/>
            <person name="Ishii Y."/>
        </authorList>
    </citation>
    <scope>NUCLEOTIDE SEQUENCE [LARGE SCALE GENOMIC DNA]</scope>
    <source>
        <strain evidence="5 7">TUM18999</strain>
        <strain evidence="6 8">TUM20286</strain>
    </source>
</reference>
<dbReference type="InterPro" id="IPR002577">
    <property type="entry name" value="HTH_HxlR"/>
</dbReference>
<feature type="domain" description="HTH hxlR-type" evidence="4">
    <location>
        <begin position="9"/>
        <end position="108"/>
    </location>
</feature>
<dbReference type="PANTHER" id="PTHR33204:SF29">
    <property type="entry name" value="TRANSCRIPTIONAL REGULATOR"/>
    <property type="match status" value="1"/>
</dbReference>
<keyword evidence="2" id="KW-0238">DNA-binding</keyword>
<keyword evidence="8" id="KW-1185">Reference proteome</keyword>
<dbReference type="Proteomes" id="UP000509383">
    <property type="component" value="Chromosome"/>
</dbReference>
<organism evidence="5 7">
    <name type="scientific">Pseudomonas tohonis</name>
    <dbReference type="NCBI Taxonomy" id="2725477"/>
    <lineage>
        <taxon>Bacteria</taxon>
        <taxon>Pseudomonadati</taxon>
        <taxon>Pseudomonadota</taxon>
        <taxon>Gammaproteobacteria</taxon>
        <taxon>Pseudomonadales</taxon>
        <taxon>Pseudomonadaceae</taxon>
        <taxon>Pseudomonas</taxon>
    </lineage>
</organism>
<evidence type="ECO:0000256" key="3">
    <source>
        <dbReference type="ARBA" id="ARBA00023163"/>
    </source>
</evidence>
<dbReference type="RefSeq" id="WP_173178127.1">
    <property type="nucleotide sequence ID" value="NZ_AP023189.1"/>
</dbReference>
<dbReference type="InterPro" id="IPR036388">
    <property type="entry name" value="WH-like_DNA-bd_sf"/>
</dbReference>